<keyword evidence="3" id="KW-1185">Reference proteome</keyword>
<feature type="compositionally biased region" description="Low complexity" evidence="1">
    <location>
        <begin position="682"/>
        <end position="697"/>
    </location>
</feature>
<accession>A0A1X7QWM7</accession>
<feature type="compositionally biased region" description="Low complexity" evidence="1">
    <location>
        <begin position="656"/>
        <end position="674"/>
    </location>
</feature>
<reference evidence="2 3" key="1">
    <citation type="submission" date="2017-04" db="EMBL/GenBank/DDBJ databases">
        <authorList>
            <person name="Afonso C.L."/>
            <person name="Miller P.J."/>
            <person name="Scott M.A."/>
            <person name="Spackman E."/>
            <person name="Goraichik I."/>
            <person name="Dimitrov K.M."/>
            <person name="Suarez D.L."/>
            <person name="Swayne D.E."/>
        </authorList>
    </citation>
    <scope>NUCLEOTIDE SEQUENCE [LARGE SCALE GENOMIC DNA]</scope>
</reference>
<dbReference type="AlphaFoldDB" id="A0A1X7QWM7"/>
<dbReference type="STRING" id="1789683.A0A1X7QWM7"/>
<feature type="region of interest" description="Disordered" evidence="1">
    <location>
        <begin position="581"/>
        <end position="718"/>
    </location>
</feature>
<protein>
    <submittedName>
        <fullName evidence="2">Uncharacterized protein</fullName>
    </submittedName>
</protein>
<sequence length="730" mass="83188">MTKVSASASDNNKTCYKRLRIEVDPRIWEERHGLYTTGVSFDTVPTMLIESVYDRDDYDFKGINFPFTTDSKNHRILTATDMNILSTMNSEGEPFFKDHGFRTARDPYHGVNFEDIFVRTPAGKIIRRDYPSHTAIDNDALLVNRLHCSYYQLCDTYKQKLLERVNNSPSKYFLYPDLLFLQNYIGMEMTTTPTTTLESSNLKSAFSPNSKKGKHLEYNKKRHKKEVLSMKYCNKPTQRTLLCHIDGRRHTWVALDYMLQILSQPMDHLVIVTNLPAIRDNESLYKRKRTFQNENQWAPGYTRQDIDDTVNNLQDYITLLIPPTRPVKITIEVVTGKTLPILVDAIGVYHPDLIIRATLKHERTKSLVGWKTYNLNDTLTGRYPVPICLVPVKRMSYFELQLQHQFEFQTDQSTIRYKKKPFEISLSKGVFDGNDSSMDSLIKSCSKLEVSNKNKHDIITSKISHTDEENDEIAISSADSKSFNSSELDSNNIEYDSSFNDLLNLVKRNKTQLISKLQTINDDNKISEMDKKILKLDTIVEKSTQLAIDIDNSFTANNDSYIENLKKVLTGGHDMTKAKSMTEEYGGSGRRHSHPQQTGDKLHFSNSTKTTDGTHGLGNLSNHSGLDSNKIKRLSLPEETLRKTHSAGGLRKQKSNDSSRSQRSTRSSGSFGSKKGIKKKSSGFFSFMKSSSSGAGKAENGRRSSVESQNSGNDEIDTRKKYKMFGFSKF</sequence>
<dbReference type="Proteomes" id="UP000196158">
    <property type="component" value="Unassembled WGS sequence"/>
</dbReference>
<dbReference type="EMBL" id="FXLY01000002">
    <property type="protein sequence ID" value="SMN17853.1"/>
    <property type="molecule type" value="Genomic_DNA"/>
</dbReference>
<evidence type="ECO:0000256" key="1">
    <source>
        <dbReference type="SAM" id="MobiDB-lite"/>
    </source>
</evidence>
<dbReference type="OrthoDB" id="843225at2759"/>
<gene>
    <name evidence="2" type="ORF">KASA_0Q02222G</name>
</gene>
<feature type="compositionally biased region" description="Polar residues" evidence="1">
    <location>
        <begin position="595"/>
        <end position="627"/>
    </location>
</feature>
<proteinExistence type="predicted"/>
<dbReference type="SUPFAM" id="SSF52402">
    <property type="entry name" value="Adenine nucleotide alpha hydrolases-like"/>
    <property type="match status" value="1"/>
</dbReference>
<evidence type="ECO:0000313" key="2">
    <source>
        <dbReference type="EMBL" id="SMN17853.1"/>
    </source>
</evidence>
<name>A0A1X7QWM7_9SACH</name>
<evidence type="ECO:0000313" key="3">
    <source>
        <dbReference type="Proteomes" id="UP000196158"/>
    </source>
</evidence>
<organism evidence="2 3">
    <name type="scientific">Maudiozyma saulgeensis</name>
    <dbReference type="NCBI Taxonomy" id="1789683"/>
    <lineage>
        <taxon>Eukaryota</taxon>
        <taxon>Fungi</taxon>
        <taxon>Dikarya</taxon>
        <taxon>Ascomycota</taxon>
        <taxon>Saccharomycotina</taxon>
        <taxon>Saccharomycetes</taxon>
        <taxon>Saccharomycetales</taxon>
        <taxon>Saccharomycetaceae</taxon>
        <taxon>Maudiozyma</taxon>
    </lineage>
</organism>